<keyword evidence="13" id="KW-1185">Reference proteome</keyword>
<dbReference type="Gene3D" id="2.60.120.10">
    <property type="entry name" value="Jelly Rolls"/>
    <property type="match status" value="1"/>
</dbReference>
<sequence>MSAVFSVILAGGVGTRLWPLSRTQYPKQFLQVQGHSLFQETYLRALRLSDPDHIFIVTNEIHQFLVRDQVAELGFSITDERLLRETEGRNTLPAIAWSVREIQKESPDATVVVFPSDHKLDEKAIDEIRAAIELGEENLVTFGIRPATPHTGYGYIAPGEKIGPGFRVKQFKEKPDQKTAETYVSNGYLWNSGMFLFSARVFQDELKQYQPEIFEAFVSPDLVYQDLPSISIDYGLLEYSSRVVTVPLSAHWTDLGTFAAWYDVSPKDEHENVGSYQGMGSSGNFISTGDRVTALIGIKDTIVVDTDDALLVCRRDMAEQVGDLVKGLKKQGNPITEFHRTVFRPWGSYTELEETVGYKIKRLNVNPGKRLSMQRHHHRSEHWVIVHGSADVQLDGTHQFLRPGESTYVPAGVMHRLANTGKIPLEVIEVQIGEYLEEDDIERTEDDFKRV</sequence>
<dbReference type="InterPro" id="IPR051161">
    <property type="entry name" value="Mannose-6P_isomerase_type2"/>
</dbReference>
<evidence type="ECO:0000256" key="6">
    <source>
        <dbReference type="ARBA" id="ARBA00023134"/>
    </source>
</evidence>
<evidence type="ECO:0000256" key="8">
    <source>
        <dbReference type="RuleBase" id="RU004190"/>
    </source>
</evidence>
<evidence type="ECO:0000313" key="12">
    <source>
        <dbReference type="EMBL" id="PWR70189.1"/>
    </source>
</evidence>
<comment type="caution">
    <text evidence="12">The sequence shown here is derived from an EMBL/GenBank/DDBJ whole genome shotgun (WGS) entry which is preliminary data.</text>
</comment>
<proteinExistence type="inferred from homology"/>
<keyword evidence="3 12" id="KW-0808">Transferase</keyword>
<dbReference type="Pfam" id="PF00483">
    <property type="entry name" value="NTP_transferase"/>
    <property type="match status" value="1"/>
</dbReference>
<organism evidence="12 13">
    <name type="scientific">Methanospirillum lacunae</name>
    <dbReference type="NCBI Taxonomy" id="668570"/>
    <lineage>
        <taxon>Archaea</taxon>
        <taxon>Methanobacteriati</taxon>
        <taxon>Methanobacteriota</taxon>
        <taxon>Stenosarchaea group</taxon>
        <taxon>Methanomicrobia</taxon>
        <taxon>Methanomicrobiales</taxon>
        <taxon>Methanospirillaceae</taxon>
        <taxon>Methanospirillum</taxon>
    </lineage>
</organism>
<dbReference type="EC" id="2.7.7.13" evidence="2"/>
<evidence type="ECO:0000259" key="9">
    <source>
        <dbReference type="Pfam" id="PF00483"/>
    </source>
</evidence>
<accession>A0A2V2MS25</accession>
<dbReference type="InterPro" id="IPR014710">
    <property type="entry name" value="RmlC-like_jellyroll"/>
</dbReference>
<evidence type="ECO:0000256" key="2">
    <source>
        <dbReference type="ARBA" id="ARBA00012387"/>
    </source>
</evidence>
<reference evidence="12 13" key="1">
    <citation type="submission" date="2018-05" db="EMBL/GenBank/DDBJ databases">
        <title>Draft genome of Methanospirillum lacunae Ki8-1.</title>
        <authorList>
            <person name="Dueholm M.S."/>
            <person name="Nielsen P.H."/>
            <person name="Bakmann L.F."/>
            <person name="Otzen D.E."/>
        </authorList>
    </citation>
    <scope>NUCLEOTIDE SEQUENCE [LARGE SCALE GENOMIC DNA]</scope>
    <source>
        <strain evidence="12 13">Ki8-1</strain>
    </source>
</reference>
<dbReference type="EMBL" id="QGMY01000016">
    <property type="protein sequence ID" value="PWR70189.1"/>
    <property type="molecule type" value="Genomic_DNA"/>
</dbReference>
<evidence type="ECO:0000256" key="1">
    <source>
        <dbReference type="ARBA" id="ARBA00006115"/>
    </source>
</evidence>
<dbReference type="GO" id="GO:0000271">
    <property type="term" value="P:polysaccharide biosynthetic process"/>
    <property type="evidence" value="ECO:0007669"/>
    <property type="project" value="InterPro"/>
</dbReference>
<dbReference type="GO" id="GO:0005525">
    <property type="term" value="F:GTP binding"/>
    <property type="evidence" value="ECO:0007669"/>
    <property type="project" value="UniProtKB-KW"/>
</dbReference>
<dbReference type="Pfam" id="PF22640">
    <property type="entry name" value="ManC_GMP_beta-helix"/>
    <property type="match status" value="1"/>
</dbReference>
<dbReference type="SUPFAM" id="SSF53448">
    <property type="entry name" value="Nucleotide-diphospho-sugar transferases"/>
    <property type="match status" value="1"/>
</dbReference>
<dbReference type="OrthoDB" id="5825at2157"/>
<dbReference type="GO" id="GO:0016853">
    <property type="term" value="F:isomerase activity"/>
    <property type="evidence" value="ECO:0007669"/>
    <property type="project" value="UniProtKB-KW"/>
</dbReference>
<dbReference type="SUPFAM" id="SSF51182">
    <property type="entry name" value="RmlC-like cupins"/>
    <property type="match status" value="1"/>
</dbReference>
<keyword evidence="12" id="KW-0413">Isomerase</keyword>
<dbReference type="NCBIfam" id="TIGR01479">
    <property type="entry name" value="GMP_PMI"/>
    <property type="match status" value="1"/>
</dbReference>
<dbReference type="GO" id="GO:0009298">
    <property type="term" value="P:GDP-mannose biosynthetic process"/>
    <property type="evidence" value="ECO:0007669"/>
    <property type="project" value="TreeGrafter"/>
</dbReference>
<feature type="domain" description="MannoseP isomerase/GMP-like beta-helix" evidence="11">
    <location>
        <begin position="281"/>
        <end position="328"/>
    </location>
</feature>
<dbReference type="PANTHER" id="PTHR46390">
    <property type="entry name" value="MANNOSE-1-PHOSPHATE GUANYLYLTRANSFERASE"/>
    <property type="match status" value="1"/>
</dbReference>
<evidence type="ECO:0000313" key="13">
    <source>
        <dbReference type="Proteomes" id="UP000245657"/>
    </source>
</evidence>
<dbReference type="InterPro" id="IPR005835">
    <property type="entry name" value="NTP_transferase_dom"/>
</dbReference>
<keyword evidence="4 12" id="KW-0548">Nucleotidyltransferase</keyword>
<dbReference type="InterPro" id="IPR011051">
    <property type="entry name" value="RmlC_Cupin_sf"/>
</dbReference>
<dbReference type="Pfam" id="PF01050">
    <property type="entry name" value="MannoseP_isomer"/>
    <property type="match status" value="1"/>
</dbReference>
<dbReference type="GO" id="GO:0004475">
    <property type="term" value="F:mannose-1-phosphate guanylyltransferase (GTP) activity"/>
    <property type="evidence" value="ECO:0007669"/>
    <property type="project" value="UniProtKB-EC"/>
</dbReference>
<dbReference type="RefSeq" id="WP_109969951.1">
    <property type="nucleotide sequence ID" value="NZ_CP176093.1"/>
</dbReference>
<dbReference type="InterPro" id="IPR001538">
    <property type="entry name" value="Man6P_isomerase-2_C"/>
</dbReference>
<keyword evidence="6" id="KW-0342">GTP-binding</keyword>
<dbReference type="CDD" id="cd02509">
    <property type="entry name" value="GDP-M1P_Guanylyltransferase"/>
    <property type="match status" value="1"/>
</dbReference>
<evidence type="ECO:0000256" key="3">
    <source>
        <dbReference type="ARBA" id="ARBA00022679"/>
    </source>
</evidence>
<feature type="domain" description="Nucleotidyl transferase" evidence="9">
    <location>
        <begin position="6"/>
        <end position="269"/>
    </location>
</feature>
<keyword evidence="5" id="KW-0547">Nucleotide-binding</keyword>
<dbReference type="InterPro" id="IPR049577">
    <property type="entry name" value="GMPP_N"/>
</dbReference>
<dbReference type="Gene3D" id="3.90.550.10">
    <property type="entry name" value="Spore Coat Polysaccharide Biosynthesis Protein SpsA, Chain A"/>
    <property type="match status" value="1"/>
</dbReference>
<dbReference type="InterPro" id="IPR054566">
    <property type="entry name" value="ManC/GMP-like_b-helix"/>
</dbReference>
<evidence type="ECO:0000256" key="5">
    <source>
        <dbReference type="ARBA" id="ARBA00022741"/>
    </source>
</evidence>
<gene>
    <name evidence="12" type="ORF">DK846_15280</name>
</gene>
<evidence type="ECO:0000259" key="10">
    <source>
        <dbReference type="Pfam" id="PF01050"/>
    </source>
</evidence>
<dbReference type="FunFam" id="2.60.120.10:FF:000032">
    <property type="entry name" value="Mannose-1-phosphate guanylyltransferase/mannose-6-phosphate isomerase"/>
    <property type="match status" value="1"/>
</dbReference>
<evidence type="ECO:0000256" key="7">
    <source>
        <dbReference type="ARBA" id="ARBA00047343"/>
    </source>
</evidence>
<protein>
    <recommendedName>
        <fullName evidence="2">mannose-1-phosphate guanylyltransferase</fullName>
        <ecNumber evidence="2">2.7.7.13</ecNumber>
    </recommendedName>
</protein>
<comment type="catalytic activity">
    <reaction evidence="7">
        <text>alpha-D-mannose 1-phosphate + GTP + H(+) = GDP-alpha-D-mannose + diphosphate</text>
        <dbReference type="Rhea" id="RHEA:15229"/>
        <dbReference type="ChEBI" id="CHEBI:15378"/>
        <dbReference type="ChEBI" id="CHEBI:33019"/>
        <dbReference type="ChEBI" id="CHEBI:37565"/>
        <dbReference type="ChEBI" id="CHEBI:57527"/>
        <dbReference type="ChEBI" id="CHEBI:58409"/>
        <dbReference type="EC" id="2.7.7.13"/>
    </reaction>
</comment>
<dbReference type="InterPro" id="IPR029044">
    <property type="entry name" value="Nucleotide-diphossugar_trans"/>
</dbReference>
<dbReference type="AlphaFoldDB" id="A0A2V2MS25"/>
<evidence type="ECO:0000256" key="4">
    <source>
        <dbReference type="ARBA" id="ARBA00022695"/>
    </source>
</evidence>
<dbReference type="Proteomes" id="UP000245657">
    <property type="component" value="Unassembled WGS sequence"/>
</dbReference>
<dbReference type="InterPro" id="IPR006375">
    <property type="entry name" value="Man1P_GuaTrfase/Man6P_Isoase"/>
</dbReference>
<evidence type="ECO:0000259" key="11">
    <source>
        <dbReference type="Pfam" id="PF22640"/>
    </source>
</evidence>
<comment type="similarity">
    <text evidence="1 8">Belongs to the mannose-6-phosphate isomerase type 2 family.</text>
</comment>
<feature type="domain" description="Mannose-6-phosphate isomerase type II C-terminal" evidence="10">
    <location>
        <begin position="335"/>
        <end position="446"/>
    </location>
</feature>
<name>A0A2V2MS25_9EURY</name>
<dbReference type="GeneID" id="97548371"/>
<dbReference type="PANTHER" id="PTHR46390:SF1">
    <property type="entry name" value="MANNOSE-1-PHOSPHATE GUANYLYLTRANSFERASE"/>
    <property type="match status" value="1"/>
</dbReference>
<dbReference type="CDD" id="cd02213">
    <property type="entry name" value="cupin_PMI_typeII_C"/>
    <property type="match status" value="1"/>
</dbReference>